<protein>
    <submittedName>
        <fullName evidence="1">Uncharacterized protein</fullName>
    </submittedName>
</protein>
<gene>
    <name evidence="1" type="ORF">IHE45_02G049100</name>
</gene>
<organism evidence="1 2">
    <name type="scientific">Dioscorea alata</name>
    <name type="common">Purple yam</name>
    <dbReference type="NCBI Taxonomy" id="55571"/>
    <lineage>
        <taxon>Eukaryota</taxon>
        <taxon>Viridiplantae</taxon>
        <taxon>Streptophyta</taxon>
        <taxon>Embryophyta</taxon>
        <taxon>Tracheophyta</taxon>
        <taxon>Spermatophyta</taxon>
        <taxon>Magnoliopsida</taxon>
        <taxon>Liliopsida</taxon>
        <taxon>Dioscoreales</taxon>
        <taxon>Dioscoreaceae</taxon>
        <taxon>Dioscorea</taxon>
    </lineage>
</organism>
<reference evidence="2" key="1">
    <citation type="journal article" date="2022" name="Nat. Commun.">
        <title>Chromosome evolution and the genetic basis of agronomically important traits in greater yam.</title>
        <authorList>
            <person name="Bredeson J.V."/>
            <person name="Lyons J.B."/>
            <person name="Oniyinde I.O."/>
            <person name="Okereke N.R."/>
            <person name="Kolade O."/>
            <person name="Nnabue I."/>
            <person name="Nwadili C.O."/>
            <person name="Hribova E."/>
            <person name="Parker M."/>
            <person name="Nwogha J."/>
            <person name="Shu S."/>
            <person name="Carlson J."/>
            <person name="Kariba R."/>
            <person name="Muthemba S."/>
            <person name="Knop K."/>
            <person name="Barton G.J."/>
            <person name="Sherwood A.V."/>
            <person name="Lopez-Montes A."/>
            <person name="Asiedu R."/>
            <person name="Jamnadass R."/>
            <person name="Muchugi A."/>
            <person name="Goodstein D."/>
            <person name="Egesi C.N."/>
            <person name="Featherston J."/>
            <person name="Asfaw A."/>
            <person name="Simpson G.G."/>
            <person name="Dolezel J."/>
            <person name="Hendre P.S."/>
            <person name="Van Deynze A."/>
            <person name="Kumar P.L."/>
            <person name="Obidiegwu J.E."/>
            <person name="Bhattacharjee R."/>
            <person name="Rokhsar D.S."/>
        </authorList>
    </citation>
    <scope>NUCLEOTIDE SEQUENCE [LARGE SCALE GENOMIC DNA]</scope>
    <source>
        <strain evidence="2">cv. TDa95/00328</strain>
    </source>
</reference>
<sequence length="439" mass="48135">MAMAMAASTSSILSSTPTFHLLLRRRRPPTLLRPISASKLPSPPPPTPPGQAYQPFRPPPSPLPPKFRSLSPIERLDVLRDRLGLWHDYAPLISSLLTSEGFTPPFIEEITGITGVEQNRLAVASQIRNSLISSSFDPDLLPFFDSLGGAELLYELRFLNATQRSATARHIAINRFDAKSAQELARAVKDFPRRTGDDGWTSFYADSPSDCLAYTYFRLGLEALATPDRVAALEKALDSAETESAKARIEKEIEKASKSGGAGDGDDEEETKLRVPVVRLRYGEVAETSSVALFPVVRETDGAEGVEAAPAWCKPEGEMGVVAAEKGWGRWVVLPGWGPVVALDSGVAVEFGDAKVLPWKKGRYEKETVVVVVDRRRRAVETAEGLYLVAGEREEKGRLGVKRGKELIEKGIEGSLGNVVMVVMPPKEEDDQLRDEDWD</sequence>
<dbReference type="Proteomes" id="UP000827976">
    <property type="component" value="Chromosome 2"/>
</dbReference>
<name>A0ACB7WPJ6_DIOAL</name>
<accession>A0ACB7WPJ6</accession>
<keyword evidence="2" id="KW-1185">Reference proteome</keyword>
<comment type="caution">
    <text evidence="1">The sequence shown here is derived from an EMBL/GenBank/DDBJ whole genome shotgun (WGS) entry which is preliminary data.</text>
</comment>
<evidence type="ECO:0000313" key="2">
    <source>
        <dbReference type="Proteomes" id="UP000827976"/>
    </source>
</evidence>
<dbReference type="EMBL" id="CM037012">
    <property type="protein sequence ID" value="KAH7690464.1"/>
    <property type="molecule type" value="Genomic_DNA"/>
</dbReference>
<evidence type="ECO:0000313" key="1">
    <source>
        <dbReference type="EMBL" id="KAH7690464.1"/>
    </source>
</evidence>
<proteinExistence type="predicted"/>